<evidence type="ECO:0000256" key="2">
    <source>
        <dbReference type="SAM" id="SignalP"/>
    </source>
</evidence>
<feature type="compositionally biased region" description="Low complexity" evidence="1">
    <location>
        <begin position="47"/>
        <end position="61"/>
    </location>
</feature>
<dbReference type="Pfam" id="PF18042">
    <property type="entry name" value="ORF_12_N"/>
    <property type="match status" value="1"/>
</dbReference>
<feature type="region of interest" description="Disordered" evidence="1">
    <location>
        <begin position="47"/>
        <end position="66"/>
    </location>
</feature>
<evidence type="ECO:0000256" key="1">
    <source>
        <dbReference type="SAM" id="MobiDB-lite"/>
    </source>
</evidence>
<dbReference type="EMBL" id="BMQJ01000004">
    <property type="protein sequence ID" value="GGP90469.1"/>
    <property type="molecule type" value="Genomic_DNA"/>
</dbReference>
<name>A0ABQ2QRK5_9ACTN</name>
<dbReference type="Gene3D" id="3.10.450.280">
    <property type="match status" value="1"/>
</dbReference>
<dbReference type="RefSeq" id="WP_189246211.1">
    <property type="nucleotide sequence ID" value="NZ_BMQJ01000004.1"/>
</dbReference>
<organism evidence="5 6">
    <name type="scientific">Streptosporangium pseudovulgare</name>
    <dbReference type="NCBI Taxonomy" id="35765"/>
    <lineage>
        <taxon>Bacteria</taxon>
        <taxon>Bacillati</taxon>
        <taxon>Actinomycetota</taxon>
        <taxon>Actinomycetes</taxon>
        <taxon>Streptosporangiales</taxon>
        <taxon>Streptosporangiaceae</taxon>
        <taxon>Streptosporangium</taxon>
    </lineage>
</organism>
<dbReference type="Gene3D" id="3.40.710.10">
    <property type="entry name" value="DD-peptidase/beta-lactamase superfamily"/>
    <property type="match status" value="1"/>
</dbReference>
<dbReference type="SUPFAM" id="SSF56601">
    <property type="entry name" value="beta-lactamase/transpeptidase-like"/>
    <property type="match status" value="1"/>
</dbReference>
<evidence type="ECO:0000313" key="5">
    <source>
        <dbReference type="EMBL" id="GGP90469.1"/>
    </source>
</evidence>
<feature type="domain" description="Beta-lactamase class A catalytic" evidence="3">
    <location>
        <begin position="200"/>
        <end position="301"/>
    </location>
</feature>
<comment type="caution">
    <text evidence="5">The sequence shown here is derived from an EMBL/GenBank/DDBJ whole genome shotgun (WGS) entry which is preliminary data.</text>
</comment>
<feature type="signal peptide" evidence="2">
    <location>
        <begin position="1"/>
        <end position="30"/>
    </location>
</feature>
<sequence>MHLRPRTTRTLALAALAVAAPLTVGGTLPAAADAVRPAAAPVRQAAVGTAPSPATTATATPEIPDSPAGRQLRWFLDATTRAPLPADELGQHVNAGFLKEVTVDGFNQFLKGMSGIRLDELTRTDPDFLIGTVTVGGRKSDVRLTVDASGKIDGLLVAPSVPPAPTGWAELDARLRKTAPRTGFLAAEIDRRGRCETVHGVDADTARPLGSIFKLYVLGAVADRIHAGRLSWETKLTVTPGVKIPAEDGLGTRPDGSTVTVHEAAKLMISISDNTAADLLLKTVGRKAVEKKVRQWSGHAERNLPFLTTRELFLLKGVDYPRHARAYLARGTQGRRAYLRDVVAGLPLSKIKVWERPREIDTIEWFGSPRDVCRAYAGLLTRSDARLNEVLSANDAGIGLDPAAWPTVWYKGGSEAGVLDMAFLGRTAKGRTYVVTTLASDTRAPLDEGSVGPEIISLSRGGFGLVE</sequence>
<dbReference type="Proteomes" id="UP000611554">
    <property type="component" value="Unassembled WGS sequence"/>
</dbReference>
<dbReference type="InterPro" id="IPR045155">
    <property type="entry name" value="Beta-lactam_cat"/>
</dbReference>
<dbReference type="Pfam" id="PF13354">
    <property type="entry name" value="Beta-lactamase2"/>
    <property type="match status" value="1"/>
</dbReference>
<dbReference type="InterPro" id="IPR012338">
    <property type="entry name" value="Beta-lactam/transpept-like"/>
</dbReference>
<proteinExistence type="predicted"/>
<accession>A0ABQ2QRK5</accession>
<protein>
    <recommendedName>
        <fullName evidence="7">Serine hydrolase</fullName>
    </recommendedName>
</protein>
<keyword evidence="6" id="KW-1185">Reference proteome</keyword>
<keyword evidence="2" id="KW-0732">Signal</keyword>
<feature type="chain" id="PRO_5046417588" description="Serine hydrolase" evidence="2">
    <location>
        <begin position="31"/>
        <end position="467"/>
    </location>
</feature>
<evidence type="ECO:0008006" key="7">
    <source>
        <dbReference type="Google" id="ProtNLM"/>
    </source>
</evidence>
<evidence type="ECO:0000259" key="4">
    <source>
        <dbReference type="Pfam" id="PF18042"/>
    </source>
</evidence>
<dbReference type="InterPro" id="IPR000871">
    <property type="entry name" value="Beta-lactam_class-A"/>
</dbReference>
<gene>
    <name evidence="5" type="ORF">GCM10010140_20210</name>
</gene>
<dbReference type="PANTHER" id="PTHR35333">
    <property type="entry name" value="BETA-LACTAMASE"/>
    <property type="match status" value="1"/>
</dbReference>
<reference evidence="6" key="1">
    <citation type="journal article" date="2019" name="Int. J. Syst. Evol. Microbiol.">
        <title>The Global Catalogue of Microorganisms (GCM) 10K type strain sequencing project: providing services to taxonomists for standard genome sequencing and annotation.</title>
        <authorList>
            <consortium name="The Broad Institute Genomics Platform"/>
            <consortium name="The Broad Institute Genome Sequencing Center for Infectious Disease"/>
            <person name="Wu L."/>
            <person name="Ma J."/>
        </authorList>
    </citation>
    <scope>NUCLEOTIDE SEQUENCE [LARGE SCALE GENOMIC DNA]</scope>
    <source>
        <strain evidence="6">JCM 3115</strain>
    </source>
</reference>
<evidence type="ECO:0000313" key="6">
    <source>
        <dbReference type="Proteomes" id="UP000611554"/>
    </source>
</evidence>
<evidence type="ECO:0000259" key="3">
    <source>
        <dbReference type="Pfam" id="PF13354"/>
    </source>
</evidence>
<feature type="domain" description="ORF 12 gene product N-terminal" evidence="4">
    <location>
        <begin position="63"/>
        <end position="152"/>
    </location>
</feature>
<dbReference type="InterPro" id="IPR040846">
    <property type="entry name" value="ORF_12_N"/>
</dbReference>
<dbReference type="PANTHER" id="PTHR35333:SF5">
    <property type="entry name" value="CONSERVED LIPOPROTEIN LPQF-RELATED"/>
    <property type="match status" value="1"/>
</dbReference>